<feature type="region of interest" description="Disordered" evidence="1">
    <location>
        <begin position="148"/>
        <end position="176"/>
    </location>
</feature>
<gene>
    <name evidence="2" type="ORF">VNI00_010875</name>
</gene>
<protein>
    <submittedName>
        <fullName evidence="2">Uncharacterized protein</fullName>
    </submittedName>
</protein>
<evidence type="ECO:0000313" key="2">
    <source>
        <dbReference type="EMBL" id="KAK7037653.1"/>
    </source>
</evidence>
<keyword evidence="3" id="KW-1185">Reference proteome</keyword>
<proteinExistence type="predicted"/>
<sequence length="176" mass="20359">MARKRIYTTGAQKKEANRLKSARYYKNHKDDINARRRLVYHITQLESRDRWKGKLNAVKLEEATKAFGGLEWNVPEVNEEDHKPKTMDPRILDAEMGERMAEASKSVGCKERERLFDKISGGTVQRPPCLNESSSFGKEIFSWQQPRRFQSQGRQHWESHPNTTGNGSVKVGHSNF</sequence>
<dbReference type="AlphaFoldDB" id="A0AAW0CEZ7"/>
<dbReference type="EMBL" id="JAYKXP010000045">
    <property type="protein sequence ID" value="KAK7037653.1"/>
    <property type="molecule type" value="Genomic_DNA"/>
</dbReference>
<dbReference type="Proteomes" id="UP001383192">
    <property type="component" value="Unassembled WGS sequence"/>
</dbReference>
<comment type="caution">
    <text evidence="2">The sequence shown here is derived from an EMBL/GenBank/DDBJ whole genome shotgun (WGS) entry which is preliminary data.</text>
</comment>
<evidence type="ECO:0000256" key="1">
    <source>
        <dbReference type="SAM" id="MobiDB-lite"/>
    </source>
</evidence>
<name>A0AAW0CEZ7_9AGAR</name>
<evidence type="ECO:0000313" key="3">
    <source>
        <dbReference type="Proteomes" id="UP001383192"/>
    </source>
</evidence>
<organism evidence="2 3">
    <name type="scientific">Paramarasmius palmivorus</name>
    <dbReference type="NCBI Taxonomy" id="297713"/>
    <lineage>
        <taxon>Eukaryota</taxon>
        <taxon>Fungi</taxon>
        <taxon>Dikarya</taxon>
        <taxon>Basidiomycota</taxon>
        <taxon>Agaricomycotina</taxon>
        <taxon>Agaricomycetes</taxon>
        <taxon>Agaricomycetidae</taxon>
        <taxon>Agaricales</taxon>
        <taxon>Marasmiineae</taxon>
        <taxon>Marasmiaceae</taxon>
        <taxon>Paramarasmius</taxon>
    </lineage>
</organism>
<feature type="compositionally biased region" description="Polar residues" evidence="1">
    <location>
        <begin position="148"/>
        <end position="167"/>
    </location>
</feature>
<accession>A0AAW0CEZ7</accession>
<reference evidence="2 3" key="1">
    <citation type="submission" date="2024-01" db="EMBL/GenBank/DDBJ databases">
        <title>A draft genome for a cacao thread blight-causing isolate of Paramarasmius palmivorus.</title>
        <authorList>
            <person name="Baruah I.K."/>
            <person name="Bukari Y."/>
            <person name="Amoako-Attah I."/>
            <person name="Meinhardt L.W."/>
            <person name="Bailey B.A."/>
            <person name="Cohen S.P."/>
        </authorList>
    </citation>
    <scope>NUCLEOTIDE SEQUENCE [LARGE SCALE GENOMIC DNA]</scope>
    <source>
        <strain evidence="2 3">GH-12</strain>
    </source>
</reference>